<dbReference type="PROSITE" id="PS51266">
    <property type="entry name" value="ZF_CHY"/>
    <property type="match status" value="1"/>
</dbReference>
<dbReference type="InterPro" id="IPR037274">
    <property type="entry name" value="Znf_CHY_sf"/>
</dbReference>
<organism evidence="1 2">
    <name type="scientific">Cryobacterium psychrophilum</name>
    <dbReference type="NCBI Taxonomy" id="41988"/>
    <lineage>
        <taxon>Bacteria</taxon>
        <taxon>Bacillati</taxon>
        <taxon>Actinomycetota</taxon>
        <taxon>Actinomycetes</taxon>
        <taxon>Micrococcales</taxon>
        <taxon>Microbacteriaceae</taxon>
        <taxon>Cryobacterium</taxon>
    </lineage>
</organism>
<dbReference type="GO" id="GO:0008270">
    <property type="term" value="F:zinc ion binding"/>
    <property type="evidence" value="ECO:0007669"/>
    <property type="project" value="InterPro"/>
</dbReference>
<comment type="caution">
    <text evidence="1">The sequence shown here is derived from an EMBL/GenBank/DDBJ whole genome shotgun (WGS) entry which is preliminary data.</text>
</comment>
<proteinExistence type="predicted"/>
<dbReference type="Pfam" id="PF05495">
    <property type="entry name" value="zf-CHY"/>
    <property type="match status" value="1"/>
</dbReference>
<dbReference type="PANTHER" id="PTHR28082">
    <property type="entry name" value="ZINC FINGER PROTEIN"/>
    <property type="match status" value="1"/>
</dbReference>
<dbReference type="RefSeq" id="WP_134173306.1">
    <property type="nucleotide sequence ID" value="NZ_SODI01000001.1"/>
</dbReference>
<keyword evidence="2" id="KW-1185">Reference proteome</keyword>
<dbReference type="PIRSF" id="PIRSF017292">
    <property type="entry name" value="UCP017292_Znf_CHY"/>
    <property type="match status" value="1"/>
</dbReference>
<reference evidence="1 2" key="1">
    <citation type="submission" date="2019-03" db="EMBL/GenBank/DDBJ databases">
        <title>Genomics of glacier-inhabiting Cryobacterium strains.</title>
        <authorList>
            <person name="Liu Q."/>
            <person name="Xin Y.-H."/>
        </authorList>
    </citation>
    <scope>NUCLEOTIDE SEQUENCE [LARGE SCALE GENOMIC DNA]</scope>
    <source>
        <strain evidence="1 2">CGMCC 1.4292</strain>
    </source>
</reference>
<evidence type="ECO:0000313" key="2">
    <source>
        <dbReference type="Proteomes" id="UP000298218"/>
    </source>
</evidence>
<dbReference type="AlphaFoldDB" id="A0A4Y8KKX7"/>
<gene>
    <name evidence="1" type="ORF">E3T53_14030</name>
</gene>
<dbReference type="OrthoDB" id="882119at2"/>
<dbReference type="InterPro" id="IPR052604">
    <property type="entry name" value="Mito_Tim_assembly_helper"/>
</dbReference>
<accession>A0A4Y8KKX7</accession>
<protein>
    <submittedName>
        <fullName evidence="1">Uncharacterized protein</fullName>
    </submittedName>
</protein>
<evidence type="ECO:0000313" key="1">
    <source>
        <dbReference type="EMBL" id="TFD76318.1"/>
    </source>
</evidence>
<name>A0A4Y8KKX7_9MICO</name>
<dbReference type="InterPro" id="IPR016694">
    <property type="entry name" value="UCP017292"/>
</dbReference>
<sequence length="111" mass="12489">MTSPPRIYGAVVDDQTRCVHYHSLRDVIAIKFACCRRYYPCFRCHGDSESHPAEQWLEGDVDHLAIVCGVCHTEMSIRSYQSVTHCPACAAEFNDGCRVHAHLYFALAPSS</sequence>
<dbReference type="InterPro" id="IPR008913">
    <property type="entry name" value="Znf_CHY"/>
</dbReference>
<dbReference type="EMBL" id="SOHQ01000038">
    <property type="protein sequence ID" value="TFD76318.1"/>
    <property type="molecule type" value="Genomic_DNA"/>
</dbReference>
<dbReference type="SUPFAM" id="SSF161219">
    <property type="entry name" value="CHY zinc finger-like"/>
    <property type="match status" value="1"/>
</dbReference>
<dbReference type="GO" id="GO:0045041">
    <property type="term" value="P:protein import into mitochondrial intermembrane space"/>
    <property type="evidence" value="ECO:0007669"/>
    <property type="project" value="TreeGrafter"/>
</dbReference>
<dbReference type="PANTHER" id="PTHR28082:SF1">
    <property type="entry name" value="HELPER OF TIM PROTEIN 13"/>
    <property type="match status" value="1"/>
</dbReference>
<dbReference type="Proteomes" id="UP000298218">
    <property type="component" value="Unassembled WGS sequence"/>
</dbReference>